<comment type="similarity">
    <text evidence="2 13">Belongs to the cytochrome ubiquinol oxidase subunit 1 family.</text>
</comment>
<dbReference type="InterPro" id="IPR002585">
    <property type="entry name" value="Cyt-d_ubiquinol_oxidase_su_1"/>
</dbReference>
<evidence type="ECO:0000256" key="2">
    <source>
        <dbReference type="ARBA" id="ARBA00009819"/>
    </source>
</evidence>
<evidence type="ECO:0000256" key="7">
    <source>
        <dbReference type="ARBA" id="ARBA00022692"/>
    </source>
</evidence>
<dbReference type="EMBL" id="BDCR01000004">
    <property type="protein sequence ID" value="GAT63864.1"/>
    <property type="molecule type" value="Genomic_DNA"/>
</dbReference>
<protein>
    <submittedName>
        <fullName evidence="14">Cytochrome d ubiquinol oxidase subunit I</fullName>
    </submittedName>
</protein>
<evidence type="ECO:0000256" key="3">
    <source>
        <dbReference type="ARBA" id="ARBA00022448"/>
    </source>
</evidence>
<evidence type="ECO:0000256" key="10">
    <source>
        <dbReference type="ARBA" id="ARBA00022989"/>
    </source>
</evidence>
<evidence type="ECO:0000256" key="1">
    <source>
        <dbReference type="ARBA" id="ARBA00004429"/>
    </source>
</evidence>
<feature type="transmembrane region" description="Helical" evidence="13">
    <location>
        <begin position="438"/>
        <end position="457"/>
    </location>
</feature>
<comment type="caution">
    <text evidence="14">The sequence shown here is derived from an EMBL/GenBank/DDBJ whole genome shotgun (WGS) entry which is preliminary data.</text>
</comment>
<evidence type="ECO:0000256" key="9">
    <source>
        <dbReference type="ARBA" id="ARBA00022982"/>
    </source>
</evidence>
<proteinExistence type="inferred from homology"/>
<keyword evidence="4 13" id="KW-1003">Cell membrane</keyword>
<keyword evidence="10 13" id="KW-1133">Transmembrane helix</keyword>
<organism evidence="14 15">
    <name type="scientific">Paludibacter jiangxiensis</name>
    <dbReference type="NCBI Taxonomy" id="681398"/>
    <lineage>
        <taxon>Bacteria</taxon>
        <taxon>Pseudomonadati</taxon>
        <taxon>Bacteroidota</taxon>
        <taxon>Bacteroidia</taxon>
        <taxon>Bacteroidales</taxon>
        <taxon>Paludibacteraceae</taxon>
        <taxon>Paludibacter</taxon>
    </lineage>
</organism>
<dbReference type="RefSeq" id="WP_068705445.1">
    <property type="nucleotide sequence ID" value="NZ_BDCR01000004.1"/>
</dbReference>
<gene>
    <name evidence="14" type="ORF">PJIAN_4406</name>
</gene>
<evidence type="ECO:0000256" key="4">
    <source>
        <dbReference type="ARBA" id="ARBA00022475"/>
    </source>
</evidence>
<evidence type="ECO:0000256" key="12">
    <source>
        <dbReference type="ARBA" id="ARBA00023136"/>
    </source>
</evidence>
<dbReference type="GO" id="GO:0016682">
    <property type="term" value="F:oxidoreductase activity, acting on diphenols and related substances as donors, oxygen as acceptor"/>
    <property type="evidence" value="ECO:0007669"/>
    <property type="project" value="TreeGrafter"/>
</dbReference>
<dbReference type="AlphaFoldDB" id="A0A161L929"/>
<keyword evidence="8 13" id="KW-0479">Metal-binding</keyword>
<evidence type="ECO:0000256" key="13">
    <source>
        <dbReference type="PIRNR" id="PIRNR006446"/>
    </source>
</evidence>
<feature type="transmembrane region" description="Helical" evidence="13">
    <location>
        <begin position="58"/>
        <end position="77"/>
    </location>
</feature>
<evidence type="ECO:0000313" key="14">
    <source>
        <dbReference type="EMBL" id="GAT63864.1"/>
    </source>
</evidence>
<keyword evidence="7 13" id="KW-0812">Transmembrane</keyword>
<dbReference type="STRING" id="681398.PJIAN_4406"/>
<keyword evidence="12 13" id="KW-0472">Membrane</keyword>
<feature type="transmembrane region" description="Helical" evidence="13">
    <location>
        <begin position="97"/>
        <end position="120"/>
    </location>
</feature>
<dbReference type="Proteomes" id="UP000076586">
    <property type="component" value="Unassembled WGS sequence"/>
</dbReference>
<dbReference type="GO" id="GO:0009055">
    <property type="term" value="F:electron transfer activity"/>
    <property type="evidence" value="ECO:0007669"/>
    <property type="project" value="UniProtKB-UniRule"/>
</dbReference>
<evidence type="ECO:0000256" key="6">
    <source>
        <dbReference type="ARBA" id="ARBA00022617"/>
    </source>
</evidence>
<keyword evidence="5" id="KW-0997">Cell inner membrane</keyword>
<sequence>METLDLSIIDWSRAQFAMTAMDHWIFVPLTLSLGFIMAVMETVYYKTGKAEWQTMTKFWMRLFGINFAVGVAGGLILEFQFGTNWSNYSWLVGDIFGAPLAIEGIMAFFLESTFFVIMFFGWNKVSKGFHLAATWLTWFGATLSSLWILVANAWMQYPTGTSFNIDTVRSEMTDFWAVLFSPMAMNKFFHTVTSSWIVGATFVIGVSCWYLMKKRNIEFAHKSIRIAAAFGLLGIILAMYSGDGSAYQVAQKQPMKLAAMEGLYQGHNGEGLVAMGILNPAKKEYNDATNPFLVKITAPKLLSFLAFRNFDAHVPGIKDLLDGGYLETKPDGQAVKPVTTDEKIVFGKMAQNALKGYKLAQKEHNDSLAAVNKAVFAATSPYYGYGYIKDKKQLIPNVPLTFYSFRFMVIFGGFFLLYFIFILYIRRRIENMKWLQKFALWAIPLAYLTSFSGWIVAEVGRQPWAIQDLLPTFAAVSSIPVSSIQTTFAFFAILFIVLFIAIVSIMVHEIRKGPEHIQ</sequence>
<evidence type="ECO:0000313" key="15">
    <source>
        <dbReference type="Proteomes" id="UP000076586"/>
    </source>
</evidence>
<feature type="transmembrane region" description="Helical" evidence="13">
    <location>
        <begin position="403"/>
        <end position="426"/>
    </location>
</feature>
<dbReference type="PANTHER" id="PTHR30365">
    <property type="entry name" value="CYTOCHROME D UBIQUINOL OXIDASE"/>
    <property type="match status" value="1"/>
</dbReference>
<dbReference type="GO" id="GO:0070069">
    <property type="term" value="C:cytochrome complex"/>
    <property type="evidence" value="ECO:0007669"/>
    <property type="project" value="UniProtKB-UniRule"/>
</dbReference>
<feature type="transmembrane region" description="Helical" evidence="13">
    <location>
        <begin position="488"/>
        <end position="507"/>
    </location>
</feature>
<keyword evidence="3 13" id="KW-0813">Transport</keyword>
<dbReference type="Pfam" id="PF01654">
    <property type="entry name" value="Cyt_bd_oxida_I"/>
    <property type="match status" value="1"/>
</dbReference>
<feature type="transmembrane region" description="Helical" evidence="13">
    <location>
        <begin position="132"/>
        <end position="154"/>
    </location>
</feature>
<comment type="subcellular location">
    <subcellularLocation>
        <location evidence="1">Cell inner membrane</location>
        <topology evidence="1">Multi-pass membrane protein</topology>
    </subcellularLocation>
</comment>
<feature type="transmembrane region" description="Helical" evidence="13">
    <location>
        <begin position="25"/>
        <end position="46"/>
    </location>
</feature>
<dbReference type="GO" id="GO:0046872">
    <property type="term" value="F:metal ion binding"/>
    <property type="evidence" value="ECO:0007669"/>
    <property type="project" value="UniProtKB-UniRule"/>
</dbReference>
<keyword evidence="11 13" id="KW-0408">Iron</keyword>
<evidence type="ECO:0000256" key="11">
    <source>
        <dbReference type="ARBA" id="ARBA00023004"/>
    </source>
</evidence>
<reference evidence="15" key="2">
    <citation type="journal article" date="2017" name="Genome Announc.">
        <title>Draft genome sequence of Paludibacter jiangxiensis NM7(T), a propionate-producing fermentative bacterium.</title>
        <authorList>
            <person name="Qiu Y.-L."/>
            <person name="Tourlousse D.M."/>
            <person name="Matsuura N."/>
            <person name="Ohashi A."/>
            <person name="Sekiguchi Y."/>
        </authorList>
    </citation>
    <scope>NUCLEOTIDE SEQUENCE [LARGE SCALE GENOMIC DNA]</scope>
    <source>
        <strain evidence="15">NM7</strain>
    </source>
</reference>
<keyword evidence="15" id="KW-1185">Reference proteome</keyword>
<dbReference type="PANTHER" id="PTHR30365:SF0">
    <property type="entry name" value="CYTOCHROME BD-I UBIQUINOL OXIDASE SUBUNIT 1"/>
    <property type="match status" value="1"/>
</dbReference>
<dbReference type="GO" id="GO:0020037">
    <property type="term" value="F:heme binding"/>
    <property type="evidence" value="ECO:0007669"/>
    <property type="project" value="TreeGrafter"/>
</dbReference>
<dbReference type="OrthoDB" id="9807042at2"/>
<accession>A0A161L929</accession>
<feature type="transmembrane region" description="Helical" evidence="13">
    <location>
        <begin position="224"/>
        <end position="242"/>
    </location>
</feature>
<reference evidence="15" key="1">
    <citation type="submission" date="2016-04" db="EMBL/GenBank/DDBJ databases">
        <title>Draft genome sequence of Paludibacter jiangxiensis strain NM7.</title>
        <authorList>
            <person name="Qiu Y."/>
            <person name="Matsuura N."/>
            <person name="Ohashi A."/>
            <person name="Tourlousse M.D."/>
            <person name="Sekiguchi Y."/>
        </authorList>
    </citation>
    <scope>NUCLEOTIDE SEQUENCE [LARGE SCALE GENOMIC DNA]</scope>
    <source>
        <strain evidence="15">NM7</strain>
    </source>
</reference>
<keyword evidence="9 13" id="KW-0249">Electron transport</keyword>
<evidence type="ECO:0000256" key="8">
    <source>
        <dbReference type="ARBA" id="ARBA00022723"/>
    </source>
</evidence>
<dbReference type="PIRSF" id="PIRSF006446">
    <property type="entry name" value="Cyt_quinol_oxidase_1"/>
    <property type="match status" value="1"/>
</dbReference>
<dbReference type="GO" id="GO:0005886">
    <property type="term" value="C:plasma membrane"/>
    <property type="evidence" value="ECO:0007669"/>
    <property type="project" value="UniProtKB-SubCell"/>
</dbReference>
<keyword evidence="6 13" id="KW-0349">Heme</keyword>
<name>A0A161L929_9BACT</name>
<evidence type="ECO:0000256" key="5">
    <source>
        <dbReference type="ARBA" id="ARBA00022519"/>
    </source>
</evidence>
<dbReference type="GO" id="GO:0019646">
    <property type="term" value="P:aerobic electron transport chain"/>
    <property type="evidence" value="ECO:0007669"/>
    <property type="project" value="InterPro"/>
</dbReference>
<feature type="transmembrane region" description="Helical" evidence="13">
    <location>
        <begin position="188"/>
        <end position="212"/>
    </location>
</feature>